<evidence type="ECO:0000259" key="4">
    <source>
        <dbReference type="PROSITE" id="PS51207"/>
    </source>
</evidence>
<dbReference type="PANTHER" id="PTHR22775:SF3">
    <property type="entry name" value="SORTING NEXIN-13"/>
    <property type="match status" value="1"/>
</dbReference>
<dbReference type="PROSITE" id="PS51207">
    <property type="entry name" value="PXA"/>
    <property type="match status" value="1"/>
</dbReference>
<dbReference type="InParanoid" id="E4WXA4"/>
<organism evidence="5 6">
    <name type="scientific">Oikopleura dioica</name>
    <name type="common">Tunicate</name>
    <dbReference type="NCBI Taxonomy" id="34765"/>
    <lineage>
        <taxon>Eukaryota</taxon>
        <taxon>Metazoa</taxon>
        <taxon>Chordata</taxon>
        <taxon>Tunicata</taxon>
        <taxon>Appendicularia</taxon>
        <taxon>Copelata</taxon>
        <taxon>Oikopleuridae</taxon>
        <taxon>Oikopleura</taxon>
    </lineage>
</organism>
<dbReference type="Gene3D" id="3.30.1520.10">
    <property type="entry name" value="Phox-like domain"/>
    <property type="match status" value="1"/>
</dbReference>
<reference evidence="5 6" key="1">
    <citation type="journal article" date="2010" name="Science">
        <title>Plasticity of animal genome architecture unmasked by rapid evolution of a pelagic tunicate.</title>
        <authorList>
            <person name="Denoeud F."/>
            <person name="Henriet S."/>
            <person name="Mungpakdee S."/>
            <person name="Aury J.M."/>
            <person name="Da Silva C."/>
            <person name="Brinkmann H."/>
            <person name="Mikhaleva J."/>
            <person name="Olsen L.C."/>
            <person name="Jubin C."/>
            <person name="Canestro C."/>
            <person name="Bouquet J.M."/>
            <person name="Danks G."/>
            <person name="Poulain J."/>
            <person name="Campsteijn C."/>
            <person name="Adamski M."/>
            <person name="Cross I."/>
            <person name="Yadetie F."/>
            <person name="Muffato M."/>
            <person name="Louis A."/>
            <person name="Butcher S."/>
            <person name="Tsagkogeorga G."/>
            <person name="Konrad A."/>
            <person name="Singh S."/>
            <person name="Jensen M.F."/>
            <person name="Cong E.H."/>
            <person name="Eikeseth-Otteraa H."/>
            <person name="Noel B."/>
            <person name="Anthouard V."/>
            <person name="Porcel B.M."/>
            <person name="Kachouri-Lafond R."/>
            <person name="Nishino A."/>
            <person name="Ugolini M."/>
            <person name="Chourrout P."/>
            <person name="Nishida H."/>
            <person name="Aasland R."/>
            <person name="Huzurbazar S."/>
            <person name="Westhof E."/>
            <person name="Delsuc F."/>
            <person name="Lehrach H."/>
            <person name="Reinhardt R."/>
            <person name="Weissenbach J."/>
            <person name="Roy S.W."/>
            <person name="Artiguenave F."/>
            <person name="Postlethwait J.H."/>
            <person name="Manak J.R."/>
            <person name="Thompson E.M."/>
            <person name="Jaillon O."/>
            <person name="Du Pasquier L."/>
            <person name="Boudinot P."/>
            <person name="Liberles D.A."/>
            <person name="Volff J.N."/>
            <person name="Philippe H."/>
            <person name="Lenhard B."/>
            <person name="Roest Crollius H."/>
            <person name="Wincker P."/>
            <person name="Chourrout D."/>
        </authorList>
    </citation>
    <scope>NUCLEOTIDE SEQUENCE [LARGE SCALE GENOMIC DNA]</scope>
</reference>
<dbReference type="GO" id="GO:0005769">
    <property type="term" value="C:early endosome"/>
    <property type="evidence" value="ECO:0007669"/>
    <property type="project" value="TreeGrafter"/>
</dbReference>
<dbReference type="PANTHER" id="PTHR22775">
    <property type="entry name" value="SORTING NEXIN"/>
    <property type="match status" value="1"/>
</dbReference>
<evidence type="ECO:0000259" key="3">
    <source>
        <dbReference type="PROSITE" id="PS50195"/>
    </source>
</evidence>
<dbReference type="OrthoDB" id="5772781at2759"/>
<comment type="similarity">
    <text evidence="1">Belongs to the sorting nexin family.</text>
</comment>
<dbReference type="Pfam" id="PF00615">
    <property type="entry name" value="RGS"/>
    <property type="match status" value="1"/>
</dbReference>
<dbReference type="PROSITE" id="PS50195">
    <property type="entry name" value="PX"/>
    <property type="match status" value="1"/>
</dbReference>
<name>E4WXA4_OIKDI</name>
<dbReference type="InterPro" id="IPR001683">
    <property type="entry name" value="PX_dom"/>
</dbReference>
<dbReference type="GO" id="GO:0035091">
    <property type="term" value="F:phosphatidylinositol binding"/>
    <property type="evidence" value="ECO:0007669"/>
    <property type="project" value="InterPro"/>
</dbReference>
<evidence type="ECO:0000313" key="6">
    <source>
        <dbReference type="Proteomes" id="UP000001307"/>
    </source>
</evidence>
<gene>
    <name evidence="5" type="ORF">GSOID_T00011534001</name>
</gene>
<protein>
    <submittedName>
        <fullName evidence="5">Uncharacterized protein</fullName>
    </submittedName>
</protein>
<proteinExistence type="inferred from homology"/>
<accession>E4WXA4</accession>
<dbReference type="Gene3D" id="1.10.167.10">
    <property type="entry name" value="Regulator of G-protein Signalling 4, domain 2"/>
    <property type="match status" value="1"/>
</dbReference>
<feature type="domain" description="RGS" evidence="2">
    <location>
        <begin position="352"/>
        <end position="504"/>
    </location>
</feature>
<sequence length="887" mass="101617">MVMSGVELTRFRLLSDYSHHSAMIGARGAFHAQGYKAFGTGAISGPMTSEIPYELSGNLQTDAALHKLIDVIEEIYLSTWFNDLSDNDQVPRKIRHIICFMIKKICKQLQKVDIQKLLFEESGAAVADHCRIWRMVKSKQEIYGENDDSSIFSVFSAKSTESDRLGRSTIEQFFEEELHLIGNSYEKIVTDKNQERLMAKNVAEIILYLVLPEDELKSRAVVLLVTEILINGLILPLVETVSSPDYINQMVCWLLENAAKDTEDATVNLIHAVKESRSLCELEGILEAMESECAQLRSNDTCGTESIEHQELILLEELLKIVTESCKKLKKGGRFVAHENIEAKTDNLYDLSIDVALENKLALDKFREYLKSMQLEQYLLFWLHVENFRTSADKLKNDRQRTNSISSARFTGIFRSKTQYNIQSDTLRTIACSIYDEYLHSSARKRLDLDEALVNKLKHELSQDNSTIKSSLFDDLQQKCLHVLTTDVMMYPGFRKSEFYIQLLSDLDLDGLTSDDSMLREETTRISAQLIDINISKESGATHAAFQISVTRLAGTDDSESYSILRRFSDFHDLDLRLREMLQDTDFKKMNLQLPSKTLFRELETKFLEDRMLSLDNYLQRFVASAHTNRYLFPILEEFLVNDVYLNKKKQIQKRMDSLVSPLKNASKVMADAPGNIFASLKTSAEHVKQKMTPSGMTSSASSSSRDDSQEEKWLLCFRNILDEIFDLGARGKWFRRQFMQLFTAALETTFFAGKMNVKIRDFIEDYTEDSAIAGYIEKVKVALFPQDRPAKPKSRRSSSDIVITGFLARIRLLTAFPESLRHMLGNETCRGGIACFWQLIQHQELNKRIIWNLIEVILESTFPANTVKKAFDRTKVSTEKRFSQSL</sequence>
<feature type="domain" description="PXA" evidence="4">
    <location>
        <begin position="58"/>
        <end position="259"/>
    </location>
</feature>
<dbReference type="Proteomes" id="UP000001307">
    <property type="component" value="Unassembled WGS sequence"/>
</dbReference>
<dbReference type="SUPFAM" id="SSF64268">
    <property type="entry name" value="PX domain"/>
    <property type="match status" value="1"/>
</dbReference>
<dbReference type="Pfam" id="PF02194">
    <property type="entry name" value="PXA"/>
    <property type="match status" value="1"/>
</dbReference>
<dbReference type="Pfam" id="PF08628">
    <property type="entry name" value="Nexin_C"/>
    <property type="match status" value="1"/>
</dbReference>
<dbReference type="InterPro" id="IPR044926">
    <property type="entry name" value="RGS_subdomain_2"/>
</dbReference>
<keyword evidence="6" id="KW-1185">Reference proteome</keyword>
<feature type="domain" description="PX" evidence="3">
    <location>
        <begin position="524"/>
        <end position="652"/>
    </location>
</feature>
<dbReference type="SUPFAM" id="SSF48097">
    <property type="entry name" value="Regulator of G-protein signaling, RGS"/>
    <property type="match status" value="1"/>
</dbReference>
<dbReference type="AlphaFoldDB" id="E4WXA4"/>
<dbReference type="InterPro" id="IPR013937">
    <property type="entry name" value="Sorting_nexin_C"/>
</dbReference>
<dbReference type="InterPro" id="IPR036305">
    <property type="entry name" value="RGS_sf"/>
</dbReference>
<evidence type="ECO:0000259" key="2">
    <source>
        <dbReference type="PROSITE" id="PS50132"/>
    </source>
</evidence>
<dbReference type="FunCoup" id="E4WXA4">
    <property type="interactions" value="158"/>
</dbReference>
<dbReference type="PROSITE" id="PS50132">
    <property type="entry name" value="RGS"/>
    <property type="match status" value="1"/>
</dbReference>
<dbReference type="InterPro" id="IPR036871">
    <property type="entry name" value="PX_dom_sf"/>
</dbReference>
<dbReference type="SMART" id="SM00313">
    <property type="entry name" value="PXA"/>
    <property type="match status" value="1"/>
</dbReference>
<evidence type="ECO:0000313" key="5">
    <source>
        <dbReference type="EMBL" id="CBY21996.1"/>
    </source>
</evidence>
<dbReference type="InterPro" id="IPR003114">
    <property type="entry name" value="Phox_assoc"/>
</dbReference>
<evidence type="ECO:0000256" key="1">
    <source>
        <dbReference type="ARBA" id="ARBA00010883"/>
    </source>
</evidence>
<dbReference type="InterPro" id="IPR016137">
    <property type="entry name" value="RGS"/>
</dbReference>
<dbReference type="SMART" id="SM00315">
    <property type="entry name" value="RGS"/>
    <property type="match status" value="1"/>
</dbReference>
<dbReference type="EMBL" id="FN653018">
    <property type="protein sequence ID" value="CBY21996.1"/>
    <property type="molecule type" value="Genomic_DNA"/>
</dbReference>
<dbReference type="Pfam" id="PF00787">
    <property type="entry name" value="PX"/>
    <property type="match status" value="1"/>
</dbReference>